<dbReference type="Gene3D" id="3.40.50.300">
    <property type="entry name" value="P-loop containing nucleotide triphosphate hydrolases"/>
    <property type="match status" value="1"/>
</dbReference>
<comment type="pathway">
    <text evidence="5">Cofactor biosynthesis; coenzyme A biosynthesis; CoA from (R)-pantothenate: step 5/5.</text>
</comment>
<dbReference type="AlphaFoldDB" id="A0A2U1K0P7"/>
<dbReference type="OrthoDB" id="9812943at2"/>
<evidence type="ECO:0000313" key="7">
    <source>
        <dbReference type="EMBL" id="PWA10593.1"/>
    </source>
</evidence>
<keyword evidence="5" id="KW-0963">Cytoplasm</keyword>
<evidence type="ECO:0000256" key="6">
    <source>
        <dbReference type="NCBIfam" id="TIGR00152"/>
    </source>
</evidence>
<dbReference type="PROSITE" id="PS51219">
    <property type="entry name" value="DPCK"/>
    <property type="match status" value="1"/>
</dbReference>
<keyword evidence="4 5" id="KW-0173">Coenzyme A biosynthesis</keyword>
<comment type="function">
    <text evidence="5">Catalyzes the phosphorylation of the 3'-hydroxyl group of dephosphocoenzyme A to form coenzyme A.</text>
</comment>
<accession>A0A2U1K0P7</accession>
<dbReference type="NCBIfam" id="TIGR00152">
    <property type="entry name" value="dephospho-CoA kinase"/>
    <property type="match status" value="1"/>
</dbReference>
<dbReference type="HAMAP" id="MF_00376">
    <property type="entry name" value="Dephospho_CoA_kinase"/>
    <property type="match status" value="1"/>
</dbReference>
<dbReference type="EC" id="2.7.1.24" evidence="5 6"/>
<dbReference type="RefSeq" id="WP_116761217.1">
    <property type="nucleotide sequence ID" value="NZ_QCZH01000003.1"/>
</dbReference>
<dbReference type="InterPro" id="IPR027417">
    <property type="entry name" value="P-loop_NTPase"/>
</dbReference>
<dbReference type="GO" id="GO:0015937">
    <property type="term" value="P:coenzyme A biosynthetic process"/>
    <property type="evidence" value="ECO:0007669"/>
    <property type="project" value="UniProtKB-UniRule"/>
</dbReference>
<dbReference type="UniPathway" id="UPA00241">
    <property type="reaction ID" value="UER00356"/>
</dbReference>
<keyword evidence="2 5" id="KW-0547">Nucleotide-binding</keyword>
<evidence type="ECO:0000256" key="5">
    <source>
        <dbReference type="HAMAP-Rule" id="MF_00376"/>
    </source>
</evidence>
<comment type="catalytic activity">
    <reaction evidence="5">
        <text>3'-dephospho-CoA + ATP = ADP + CoA + H(+)</text>
        <dbReference type="Rhea" id="RHEA:18245"/>
        <dbReference type="ChEBI" id="CHEBI:15378"/>
        <dbReference type="ChEBI" id="CHEBI:30616"/>
        <dbReference type="ChEBI" id="CHEBI:57287"/>
        <dbReference type="ChEBI" id="CHEBI:57328"/>
        <dbReference type="ChEBI" id="CHEBI:456216"/>
        <dbReference type="EC" id="2.7.1.24"/>
    </reaction>
</comment>
<keyword evidence="3 5" id="KW-0067">ATP-binding</keyword>
<evidence type="ECO:0000313" key="8">
    <source>
        <dbReference type="Proteomes" id="UP000245618"/>
    </source>
</evidence>
<dbReference type="GO" id="GO:0005737">
    <property type="term" value="C:cytoplasm"/>
    <property type="evidence" value="ECO:0007669"/>
    <property type="project" value="UniProtKB-SubCell"/>
</dbReference>
<gene>
    <name evidence="5" type="primary">coaE</name>
    <name evidence="7" type="ORF">DB891_05045</name>
</gene>
<dbReference type="GO" id="GO:0004140">
    <property type="term" value="F:dephospho-CoA kinase activity"/>
    <property type="evidence" value="ECO:0007669"/>
    <property type="project" value="UniProtKB-UniRule"/>
</dbReference>
<dbReference type="CDD" id="cd02022">
    <property type="entry name" value="DPCK"/>
    <property type="match status" value="1"/>
</dbReference>
<organism evidence="7 8">
    <name type="scientific">Flavobacterium laiguense</name>
    <dbReference type="NCBI Taxonomy" id="2169409"/>
    <lineage>
        <taxon>Bacteria</taxon>
        <taxon>Pseudomonadati</taxon>
        <taxon>Bacteroidota</taxon>
        <taxon>Flavobacteriia</taxon>
        <taxon>Flavobacteriales</taxon>
        <taxon>Flavobacteriaceae</taxon>
        <taxon>Flavobacterium</taxon>
    </lineage>
</organism>
<keyword evidence="5 7" id="KW-0418">Kinase</keyword>
<evidence type="ECO:0000256" key="2">
    <source>
        <dbReference type="ARBA" id="ARBA00022741"/>
    </source>
</evidence>
<sequence length="198" mass="22475">MTKIIGLTGGIGSGKTTVAQLFLSSGIPVYITDLEARNLMQSEVVLDQIKKIFGTAVFEKGILLREKLSEIVFNDANKLAQLNGIVHPAVKSHFKQWLIEHQKDPFIIYESAILFESGSYKDCDFVINVVAPLETRIQRVIERDKTTREKVLERIKNQWNDEQKSSKSDFIIENINVDDVKLEIVKILNFLGINQIKS</sequence>
<dbReference type="Pfam" id="PF01121">
    <property type="entry name" value="CoaE"/>
    <property type="match status" value="1"/>
</dbReference>
<dbReference type="GO" id="GO:0005524">
    <property type="term" value="F:ATP binding"/>
    <property type="evidence" value="ECO:0007669"/>
    <property type="project" value="UniProtKB-UniRule"/>
</dbReference>
<comment type="caution">
    <text evidence="7">The sequence shown here is derived from an EMBL/GenBank/DDBJ whole genome shotgun (WGS) entry which is preliminary data.</text>
</comment>
<dbReference type="PANTHER" id="PTHR10695">
    <property type="entry name" value="DEPHOSPHO-COA KINASE-RELATED"/>
    <property type="match status" value="1"/>
</dbReference>
<proteinExistence type="inferred from homology"/>
<keyword evidence="8" id="KW-1185">Reference proteome</keyword>
<evidence type="ECO:0000256" key="4">
    <source>
        <dbReference type="ARBA" id="ARBA00022993"/>
    </source>
</evidence>
<name>A0A2U1K0P7_9FLAO</name>
<comment type="subcellular location">
    <subcellularLocation>
        <location evidence="5">Cytoplasm</location>
    </subcellularLocation>
</comment>
<evidence type="ECO:0000256" key="1">
    <source>
        <dbReference type="ARBA" id="ARBA00009018"/>
    </source>
</evidence>
<reference evidence="7 8" key="1">
    <citation type="submission" date="2018-04" db="EMBL/GenBank/DDBJ databases">
        <title>Flavobacterium sp. nov., isolated from glacier ice.</title>
        <authorList>
            <person name="Liu Q."/>
            <person name="Xin Y.-H."/>
        </authorList>
    </citation>
    <scope>NUCLEOTIDE SEQUENCE [LARGE SCALE GENOMIC DNA]</scope>
    <source>
        <strain evidence="7 8">LB2P30</strain>
    </source>
</reference>
<dbReference type="PRINTS" id="PR00988">
    <property type="entry name" value="URIDINKINASE"/>
</dbReference>
<dbReference type="EMBL" id="QCZH01000003">
    <property type="protein sequence ID" value="PWA10593.1"/>
    <property type="molecule type" value="Genomic_DNA"/>
</dbReference>
<dbReference type="InterPro" id="IPR001977">
    <property type="entry name" value="Depp_CoAkinase"/>
</dbReference>
<comment type="similarity">
    <text evidence="1 5">Belongs to the CoaE family.</text>
</comment>
<dbReference type="Proteomes" id="UP000245618">
    <property type="component" value="Unassembled WGS sequence"/>
</dbReference>
<evidence type="ECO:0000256" key="3">
    <source>
        <dbReference type="ARBA" id="ARBA00022840"/>
    </source>
</evidence>
<dbReference type="SUPFAM" id="SSF52540">
    <property type="entry name" value="P-loop containing nucleoside triphosphate hydrolases"/>
    <property type="match status" value="1"/>
</dbReference>
<feature type="binding site" evidence="5">
    <location>
        <begin position="12"/>
        <end position="17"/>
    </location>
    <ligand>
        <name>ATP</name>
        <dbReference type="ChEBI" id="CHEBI:30616"/>
    </ligand>
</feature>
<dbReference type="PANTHER" id="PTHR10695:SF46">
    <property type="entry name" value="BIFUNCTIONAL COENZYME A SYNTHASE-RELATED"/>
    <property type="match status" value="1"/>
</dbReference>
<keyword evidence="5" id="KW-0808">Transferase</keyword>
<protein>
    <recommendedName>
        <fullName evidence="5 6">Dephospho-CoA kinase</fullName>
        <ecNumber evidence="5 6">2.7.1.24</ecNumber>
    </recommendedName>
    <alternativeName>
        <fullName evidence="5">Dephosphocoenzyme A kinase</fullName>
    </alternativeName>
</protein>